<dbReference type="EMBL" id="LT670817">
    <property type="protein sequence ID" value="SHI07536.1"/>
    <property type="molecule type" value="Genomic_DNA"/>
</dbReference>
<name>A0A1M5Y6E1_9BRAD</name>
<sequence>MPDKRVAISTPVNQLSRTTLPDGKTKFVVFRRDLAGDALDRIEVRVVARVMRAATFDAKGKPNFSPVSDAWNIRNLSYEFRVRPIAGNPEMVLAQPKDSDFTLPAGRYVLALKNQGYDFTVAGKVTDPSQCLERIDAANGSFYSVCQKQ</sequence>
<accession>A0A1M5Y6E1</accession>
<proteinExistence type="predicted"/>
<gene>
    <name evidence="1" type="ORF">SAMN05443248_7965</name>
</gene>
<evidence type="ECO:0000313" key="1">
    <source>
        <dbReference type="EMBL" id="SHI07536.1"/>
    </source>
</evidence>
<protein>
    <submittedName>
        <fullName evidence="1">Uncharacterized protein</fullName>
    </submittedName>
</protein>
<reference evidence="1 2" key="1">
    <citation type="submission" date="2016-11" db="EMBL/GenBank/DDBJ databases">
        <authorList>
            <person name="Jaros S."/>
            <person name="Januszkiewicz K."/>
            <person name="Wedrychowicz H."/>
        </authorList>
    </citation>
    <scope>NUCLEOTIDE SEQUENCE [LARGE SCALE GENOMIC DNA]</scope>
    <source>
        <strain evidence="1 2">GAS138</strain>
    </source>
</reference>
<dbReference type="Proteomes" id="UP000189796">
    <property type="component" value="Chromosome I"/>
</dbReference>
<evidence type="ECO:0000313" key="2">
    <source>
        <dbReference type="Proteomes" id="UP000189796"/>
    </source>
</evidence>
<organism evidence="1 2">
    <name type="scientific">Bradyrhizobium erythrophlei</name>
    <dbReference type="NCBI Taxonomy" id="1437360"/>
    <lineage>
        <taxon>Bacteria</taxon>
        <taxon>Pseudomonadati</taxon>
        <taxon>Pseudomonadota</taxon>
        <taxon>Alphaproteobacteria</taxon>
        <taxon>Hyphomicrobiales</taxon>
        <taxon>Nitrobacteraceae</taxon>
        <taxon>Bradyrhizobium</taxon>
    </lineage>
</organism>
<dbReference type="AlphaFoldDB" id="A0A1M5Y6E1"/>